<accession>A0A0W0W6W2</accession>
<gene>
    <name evidence="2" type="ORF">Lmac_1115</name>
</gene>
<reference evidence="2 3" key="1">
    <citation type="submission" date="2015-11" db="EMBL/GenBank/DDBJ databases">
        <title>Genomic analysis of 38 Legionella species identifies large and diverse effector repertoires.</title>
        <authorList>
            <person name="Burstein D."/>
            <person name="Amaro F."/>
            <person name="Zusman T."/>
            <person name="Lifshitz Z."/>
            <person name="Cohen O."/>
            <person name="Gilbert J.A."/>
            <person name="Pupko T."/>
            <person name="Shuman H.A."/>
            <person name="Segal G."/>
        </authorList>
    </citation>
    <scope>NUCLEOTIDE SEQUENCE [LARGE SCALE GENOMIC DNA]</scope>
    <source>
        <strain evidence="2 3">PX-1-G2-E2</strain>
    </source>
</reference>
<dbReference type="Proteomes" id="UP000054908">
    <property type="component" value="Unassembled WGS sequence"/>
</dbReference>
<dbReference type="RefSeq" id="WP_058451897.1">
    <property type="nucleotide sequence ID" value="NZ_CAAAIB010000010.1"/>
</dbReference>
<keyword evidence="3" id="KW-1185">Reference proteome</keyword>
<evidence type="ECO:0000313" key="3">
    <source>
        <dbReference type="Proteomes" id="UP000054908"/>
    </source>
</evidence>
<evidence type="ECO:0008006" key="4">
    <source>
        <dbReference type="Google" id="ProtNLM"/>
    </source>
</evidence>
<evidence type="ECO:0000313" key="2">
    <source>
        <dbReference type="EMBL" id="KTD28056.1"/>
    </source>
</evidence>
<feature type="coiled-coil region" evidence="1">
    <location>
        <begin position="161"/>
        <end position="195"/>
    </location>
</feature>
<dbReference type="PATRIC" id="fig|466.6.peg.1186"/>
<keyword evidence="1" id="KW-0175">Coiled coil</keyword>
<name>A0A0W0W6W2_9GAMM</name>
<evidence type="ECO:0000256" key="1">
    <source>
        <dbReference type="SAM" id="Coils"/>
    </source>
</evidence>
<proteinExistence type="predicted"/>
<organism evidence="2 3">
    <name type="scientific">Legionella maceachernii</name>
    <dbReference type="NCBI Taxonomy" id="466"/>
    <lineage>
        <taxon>Bacteria</taxon>
        <taxon>Pseudomonadati</taxon>
        <taxon>Pseudomonadota</taxon>
        <taxon>Gammaproteobacteria</taxon>
        <taxon>Legionellales</taxon>
        <taxon>Legionellaceae</taxon>
        <taxon>Legionella</taxon>
    </lineage>
</organism>
<protein>
    <recommendedName>
        <fullName evidence="4">Ankyrin repeat protein</fullName>
    </recommendedName>
</protein>
<comment type="caution">
    <text evidence="2">The sequence shown here is derived from an EMBL/GenBank/DDBJ whole genome shotgun (WGS) entry which is preliminary data.</text>
</comment>
<sequence>MPNHFEFMRDLYKGEREGKAIQRFILGDNLLHIAASLATLDELEATIKWLGNEANLLSKLYNSDNRLPLDIAANSNGPQKNEICRLIDEIMIDKSFTPLKPSRTFEQIRADNTHFIEKNPLLLKLLQYGYMAYSLSQNMIKCCLISSESNELDLEAYKKKCNDFFAMRDEYNDEIENEEEESEQEKYQIDLEELEPINDEMFEEKVGQLSKDERTYNHLNIIIKHIFQRQIGSCFEYACVNLYHLLYLNIEELSTHNLSIELFRIQNNYSSFASCNHVVSVIGRRLNSNPSDYKTWGNAVIVDAHDVYVKDLMPQKLRLFFDIPNQKNAGIVSIPFNPNAHETVLVPDMNFSTKYVQNFTSDLLKIRALKKNSFFSNHTTESLNEEPKNYRLRNNYPA</sequence>
<dbReference type="AlphaFoldDB" id="A0A0W0W6W2"/>
<dbReference type="EMBL" id="LNYL01000027">
    <property type="protein sequence ID" value="KTD28056.1"/>
    <property type="molecule type" value="Genomic_DNA"/>
</dbReference>